<evidence type="ECO:0008006" key="3">
    <source>
        <dbReference type="Google" id="ProtNLM"/>
    </source>
</evidence>
<dbReference type="PATRIC" id="fig|1341181.4.peg.484"/>
<evidence type="ECO:0000313" key="2">
    <source>
        <dbReference type="Proteomes" id="UP000018004"/>
    </source>
</evidence>
<dbReference type="OrthoDB" id="1350910at2"/>
<evidence type="ECO:0000313" key="1">
    <source>
        <dbReference type="EMBL" id="ESU30001.1"/>
    </source>
</evidence>
<comment type="caution">
    <text evidence="1">The sequence shown here is derived from an EMBL/GenBank/DDBJ whole genome shotgun (WGS) entry which is preliminary data.</text>
</comment>
<dbReference type="Proteomes" id="UP000018004">
    <property type="component" value="Unassembled WGS sequence"/>
</dbReference>
<gene>
    <name evidence="1" type="ORF">FLJC2902T_04880</name>
</gene>
<accession>V6STN3</accession>
<dbReference type="eggNOG" id="ENOG5033J90">
    <property type="taxonomic scope" value="Bacteria"/>
</dbReference>
<sequence length="177" mass="20111">MKKFILSGLLTSVLFISCKDDKAASSESSVKDEEKPFTVTVNAVVKQDDIFQFFYNEDGSDSFAPENSITVNVKGNQNPQDIVFSFPKDAAPYALRFDLGGNEKQEDVKINKFEVNYLKKSIVVKDTLFRYYFYANEHIKYDVKTAIAKPSPTGDIPYDPIFMPTADLKKELTKIYQ</sequence>
<keyword evidence="2" id="KW-1185">Reference proteome</keyword>
<organism evidence="1 2">
    <name type="scientific">Flavobacterium limnosediminis JC2902</name>
    <dbReference type="NCBI Taxonomy" id="1341181"/>
    <lineage>
        <taxon>Bacteria</taxon>
        <taxon>Pseudomonadati</taxon>
        <taxon>Bacteroidota</taxon>
        <taxon>Flavobacteriia</taxon>
        <taxon>Flavobacteriales</taxon>
        <taxon>Flavobacteriaceae</taxon>
        <taxon>Flavobacterium</taxon>
    </lineage>
</organism>
<name>V6STN3_9FLAO</name>
<protein>
    <recommendedName>
        <fullName evidence="3">Lipoprotein</fullName>
    </recommendedName>
</protein>
<reference evidence="1 2" key="1">
    <citation type="submission" date="2013-08" db="EMBL/GenBank/DDBJ databases">
        <title>Flavobacterium limnosediminis JC2902 genome sequencing.</title>
        <authorList>
            <person name="Lee K."/>
            <person name="Yi H."/>
            <person name="Park S."/>
            <person name="Chun J."/>
        </authorList>
    </citation>
    <scope>NUCLEOTIDE SEQUENCE [LARGE SCALE GENOMIC DNA]</scope>
    <source>
        <strain evidence="1 2">JC2902</strain>
    </source>
</reference>
<dbReference type="AlphaFoldDB" id="V6STN3"/>
<proteinExistence type="predicted"/>
<dbReference type="EMBL" id="AVGG01000001">
    <property type="protein sequence ID" value="ESU30001.1"/>
    <property type="molecule type" value="Genomic_DNA"/>
</dbReference>
<dbReference type="PROSITE" id="PS51257">
    <property type="entry name" value="PROKAR_LIPOPROTEIN"/>
    <property type="match status" value="1"/>
</dbReference>
<dbReference type="RefSeq" id="WP_023578178.1">
    <property type="nucleotide sequence ID" value="NZ_AVGG01000001.1"/>
</dbReference>